<dbReference type="RefSeq" id="WP_147670454.1">
    <property type="nucleotide sequence ID" value="NZ_VDUW01000014.1"/>
</dbReference>
<evidence type="ECO:0000256" key="1">
    <source>
        <dbReference type="HAMAP-Rule" id="MF_01548"/>
    </source>
</evidence>
<protein>
    <recommendedName>
        <fullName evidence="1">UPF0354 protein FHP05_14165</fullName>
    </recommendedName>
</protein>
<dbReference type="PIRSF" id="PIRSF012562">
    <property type="entry name" value="UCP012562"/>
    <property type="match status" value="1"/>
</dbReference>
<keyword evidence="3" id="KW-1185">Reference proteome</keyword>
<dbReference type="Proteomes" id="UP000321574">
    <property type="component" value="Unassembled WGS sequence"/>
</dbReference>
<reference evidence="2 3" key="1">
    <citation type="submission" date="2019-06" db="EMBL/GenBank/DDBJ databases">
        <title>Cerasibacillus sp. nov., isolated from maize field.</title>
        <authorList>
            <person name="Lin S.-Y."/>
            <person name="Tsai C.-F."/>
            <person name="Young C.-C."/>
        </authorList>
    </citation>
    <scope>NUCLEOTIDE SEQUENCE [LARGE SCALE GENOMIC DNA]</scope>
    <source>
        <strain evidence="2 3">CC-CFT480</strain>
    </source>
</reference>
<evidence type="ECO:0000313" key="2">
    <source>
        <dbReference type="EMBL" id="TXL60562.1"/>
    </source>
</evidence>
<dbReference type="OrthoDB" id="154553at2"/>
<gene>
    <name evidence="2" type="ORF">FHP05_14165</name>
</gene>
<dbReference type="EMBL" id="VDUW01000014">
    <property type="protein sequence ID" value="TXL60562.1"/>
    <property type="molecule type" value="Genomic_DNA"/>
</dbReference>
<comment type="similarity">
    <text evidence="1">Belongs to the UPF0354 family.</text>
</comment>
<organism evidence="2 3">
    <name type="scientific">Cerasibacillus terrae</name>
    <dbReference type="NCBI Taxonomy" id="2498845"/>
    <lineage>
        <taxon>Bacteria</taxon>
        <taxon>Bacillati</taxon>
        <taxon>Bacillota</taxon>
        <taxon>Bacilli</taxon>
        <taxon>Bacillales</taxon>
        <taxon>Bacillaceae</taxon>
        <taxon>Cerasibacillus</taxon>
    </lineage>
</organism>
<dbReference type="Pfam" id="PF07285">
    <property type="entry name" value="DUF1444"/>
    <property type="match status" value="1"/>
</dbReference>
<name>A0A5C8NHE9_9BACI</name>
<dbReference type="InterPro" id="IPR010838">
    <property type="entry name" value="DUF1444"/>
</dbReference>
<dbReference type="AlphaFoldDB" id="A0A5C8NHE9"/>
<dbReference type="HAMAP" id="MF_01548">
    <property type="entry name" value="UPF0354"/>
    <property type="match status" value="1"/>
</dbReference>
<dbReference type="NCBIfam" id="NF010189">
    <property type="entry name" value="PRK13668.1"/>
    <property type="match status" value="1"/>
</dbReference>
<sequence>MKKMTSLKLKRMLEERLSNDKYRTSYNRNNDTFRVEWKDTKQGVTITLPTIVAKYNEQGEEAVDAILEHIQESLKIMHQKHDLEGMEKHIFPVIRATSFPVETNAGEKLIFKEHTAETRIFYALDLGKSYRLIDASMLEKSEWTQSQLDEMAMFNLRSLSTEYKVDRVAGNDFYFVATQDGYDASRLLNESFLTEMKENAKGELVVAVPHQDVLIFADVENKTGYDILAHMTMQFFTEGRIPITALSFTFEDNKLIPIFIMAKNKPEK</sequence>
<comment type="caution">
    <text evidence="2">The sequence shown here is derived from an EMBL/GenBank/DDBJ whole genome shotgun (WGS) entry which is preliminary data.</text>
</comment>
<accession>A0A5C8NHE9</accession>
<proteinExistence type="inferred from homology"/>
<evidence type="ECO:0000313" key="3">
    <source>
        <dbReference type="Proteomes" id="UP000321574"/>
    </source>
</evidence>